<dbReference type="PROSITE" id="PS51767">
    <property type="entry name" value="PEPTIDASE_A1"/>
    <property type="match status" value="1"/>
</dbReference>
<dbReference type="AlphaFoldDB" id="A0A0E0MM37"/>
<comment type="similarity">
    <text evidence="1">Belongs to the peptidase A1 family.</text>
</comment>
<name>A0A0E0MM37_ORYPU</name>
<feature type="transmembrane region" description="Helical" evidence="6">
    <location>
        <begin position="411"/>
        <end position="433"/>
    </location>
</feature>
<evidence type="ECO:0000256" key="6">
    <source>
        <dbReference type="SAM" id="Phobius"/>
    </source>
</evidence>
<keyword evidence="6" id="KW-0812">Transmembrane</keyword>
<keyword evidence="2" id="KW-0645">Protease</keyword>
<dbReference type="SUPFAM" id="SSF50630">
    <property type="entry name" value="Acid proteases"/>
    <property type="match status" value="1"/>
</dbReference>
<dbReference type="InterPro" id="IPR034161">
    <property type="entry name" value="Pepsin-like_plant"/>
</dbReference>
<dbReference type="Pfam" id="PF14541">
    <property type="entry name" value="TAXi_C"/>
    <property type="match status" value="1"/>
</dbReference>
<dbReference type="PANTHER" id="PTHR47967:SF85">
    <property type="entry name" value="OS05G0384300 PROTEIN"/>
    <property type="match status" value="1"/>
</dbReference>
<dbReference type="Gene3D" id="2.40.70.10">
    <property type="entry name" value="Acid Proteases"/>
    <property type="match status" value="2"/>
</dbReference>
<dbReference type="Proteomes" id="UP000026962">
    <property type="component" value="Chromosome 12"/>
</dbReference>
<keyword evidence="3" id="KW-0064">Aspartyl protease</keyword>
<reference evidence="8" key="2">
    <citation type="submission" date="2018-05" db="EMBL/GenBank/DDBJ databases">
        <title>OpunRS2 (Oryza punctata Reference Sequence Version 2).</title>
        <authorList>
            <person name="Zhang J."/>
            <person name="Kudrna D."/>
            <person name="Lee S."/>
            <person name="Talag J."/>
            <person name="Welchert J."/>
            <person name="Wing R.A."/>
        </authorList>
    </citation>
    <scope>NUCLEOTIDE SEQUENCE [LARGE SCALE GENOMIC DNA]</scope>
</reference>
<evidence type="ECO:0000256" key="4">
    <source>
        <dbReference type="ARBA" id="ARBA00022801"/>
    </source>
</evidence>
<dbReference type="InterPro" id="IPR033121">
    <property type="entry name" value="PEPTIDASE_A1"/>
</dbReference>
<evidence type="ECO:0000259" key="7">
    <source>
        <dbReference type="PROSITE" id="PS51767"/>
    </source>
</evidence>
<dbReference type="GO" id="GO:0006508">
    <property type="term" value="P:proteolysis"/>
    <property type="evidence" value="ECO:0007669"/>
    <property type="project" value="UniProtKB-KW"/>
</dbReference>
<feature type="domain" description="Peptidase A1" evidence="7">
    <location>
        <begin position="52"/>
        <end position="408"/>
    </location>
</feature>
<organism evidence="8">
    <name type="scientific">Oryza punctata</name>
    <name type="common">Red rice</name>
    <dbReference type="NCBI Taxonomy" id="4537"/>
    <lineage>
        <taxon>Eukaryota</taxon>
        <taxon>Viridiplantae</taxon>
        <taxon>Streptophyta</taxon>
        <taxon>Embryophyta</taxon>
        <taxon>Tracheophyta</taxon>
        <taxon>Spermatophyta</taxon>
        <taxon>Magnoliopsida</taxon>
        <taxon>Liliopsida</taxon>
        <taxon>Poales</taxon>
        <taxon>Poaceae</taxon>
        <taxon>BOP clade</taxon>
        <taxon>Oryzoideae</taxon>
        <taxon>Oryzeae</taxon>
        <taxon>Oryzinae</taxon>
        <taxon>Oryza</taxon>
    </lineage>
</organism>
<dbReference type="eggNOG" id="KOG1339">
    <property type="taxonomic scope" value="Eukaryota"/>
</dbReference>
<evidence type="ECO:0000313" key="8">
    <source>
        <dbReference type="EnsemblPlants" id="OPUNC12G09800.1"/>
    </source>
</evidence>
<reference evidence="8" key="1">
    <citation type="submission" date="2015-04" db="UniProtKB">
        <authorList>
            <consortium name="EnsemblPlants"/>
        </authorList>
    </citation>
    <scope>IDENTIFICATION</scope>
</reference>
<sequence>MARPWMRSLVTSFLKDMLQLEAYNVVQNKLSGSDGAGQQLGGAAATGTAALLVIDMSIGTPTPQNVSGLVHITSQLVWAQCSPCATRAACATAPPTDTFRPNKSATFSPLPCDSDMCLSVLRETCGAGDATTGNCDRYIATYGSAVNTSGYLATETFTFGSTRVPGVVFGCSDKTNGDFSGANGVIGLGRGPLSLISQLQLSRFSYQLWAPHDSNSKKKSKSSVDGSIIRFGDDAVPKTKRPRSTPLLSSTLYPNLYYVNLTGILVDGKRLSAIPAGTFDLKANGSGGVFLSTTVPVTYLEVAAYRVVRQALASGISLQPVDGSAMGLDLCYAAALMAKVKVPKLTLVFDGAGAEMELAVANYFFKDDDTGLECLTMLPSVGGSVLGSLLQAGTNMIYDVDGERLTFEPAWAARLAAVSLTMLLVPLVASVLLF</sequence>
<dbReference type="GO" id="GO:0004190">
    <property type="term" value="F:aspartic-type endopeptidase activity"/>
    <property type="evidence" value="ECO:0007669"/>
    <property type="project" value="UniProtKB-KW"/>
</dbReference>
<proteinExistence type="inferred from homology"/>
<dbReference type="InterPro" id="IPR051708">
    <property type="entry name" value="Plant_Aspart_Prot_A1"/>
</dbReference>
<accession>A0A0E0MM37</accession>
<dbReference type="FunFam" id="2.40.70.10:FF:000074">
    <property type="entry name" value="Os05g0384300 protein"/>
    <property type="match status" value="1"/>
</dbReference>
<keyword evidence="5" id="KW-0325">Glycoprotein</keyword>
<keyword evidence="4" id="KW-0378">Hydrolase</keyword>
<dbReference type="Pfam" id="PF14543">
    <property type="entry name" value="TAXi_N"/>
    <property type="match status" value="1"/>
</dbReference>
<dbReference type="InterPro" id="IPR032861">
    <property type="entry name" value="TAXi_N"/>
</dbReference>
<evidence type="ECO:0000256" key="1">
    <source>
        <dbReference type="ARBA" id="ARBA00007447"/>
    </source>
</evidence>
<evidence type="ECO:0000313" key="9">
    <source>
        <dbReference type="Proteomes" id="UP000026962"/>
    </source>
</evidence>
<evidence type="ECO:0000256" key="5">
    <source>
        <dbReference type="ARBA" id="ARBA00023180"/>
    </source>
</evidence>
<dbReference type="PANTHER" id="PTHR47967">
    <property type="entry name" value="OS07G0603500 PROTEIN-RELATED"/>
    <property type="match status" value="1"/>
</dbReference>
<keyword evidence="6" id="KW-0472">Membrane</keyword>
<keyword evidence="9" id="KW-1185">Reference proteome</keyword>
<dbReference type="Gramene" id="OPUNC12G09800.1">
    <property type="protein sequence ID" value="OPUNC12G09800.1"/>
    <property type="gene ID" value="OPUNC12G09800"/>
</dbReference>
<dbReference type="EnsemblPlants" id="OPUNC12G09800.1">
    <property type="protein sequence ID" value="OPUNC12G09800.1"/>
    <property type="gene ID" value="OPUNC12G09800"/>
</dbReference>
<dbReference type="OMA" id="TFDFRAN"/>
<dbReference type="GO" id="GO:0005576">
    <property type="term" value="C:extracellular region"/>
    <property type="evidence" value="ECO:0007669"/>
    <property type="project" value="TreeGrafter"/>
</dbReference>
<evidence type="ECO:0000256" key="2">
    <source>
        <dbReference type="ARBA" id="ARBA00022670"/>
    </source>
</evidence>
<dbReference type="InterPro" id="IPR032799">
    <property type="entry name" value="TAXi_C"/>
</dbReference>
<protein>
    <recommendedName>
        <fullName evidence="7">Peptidase A1 domain-containing protein</fullName>
    </recommendedName>
</protein>
<dbReference type="CDD" id="cd05476">
    <property type="entry name" value="pepsin_A_like_plant"/>
    <property type="match status" value="1"/>
</dbReference>
<evidence type="ECO:0000256" key="3">
    <source>
        <dbReference type="ARBA" id="ARBA00022750"/>
    </source>
</evidence>
<dbReference type="HOGENOM" id="CLU_005738_2_0_1"/>
<keyword evidence="6" id="KW-1133">Transmembrane helix</keyword>
<dbReference type="InterPro" id="IPR021109">
    <property type="entry name" value="Peptidase_aspartic_dom_sf"/>
</dbReference>
<dbReference type="STRING" id="4537.A0A0E0MM37"/>